<feature type="compositionally biased region" description="Low complexity" evidence="1">
    <location>
        <begin position="570"/>
        <end position="581"/>
    </location>
</feature>
<comment type="caution">
    <text evidence="3">The sequence shown here is derived from an EMBL/GenBank/DDBJ whole genome shotgun (WGS) entry which is preliminary data.</text>
</comment>
<keyword evidence="2" id="KW-0472">Membrane</keyword>
<dbReference type="EMBL" id="MU805962">
    <property type="protein sequence ID" value="KAJ3844014.1"/>
    <property type="molecule type" value="Genomic_DNA"/>
</dbReference>
<gene>
    <name evidence="3" type="ORF">F5878DRAFT_706449</name>
</gene>
<feature type="region of interest" description="Disordered" evidence="1">
    <location>
        <begin position="266"/>
        <end position="543"/>
    </location>
</feature>
<keyword evidence="2" id="KW-1133">Transmembrane helix</keyword>
<dbReference type="Proteomes" id="UP001163846">
    <property type="component" value="Unassembled WGS sequence"/>
</dbReference>
<keyword evidence="2" id="KW-0812">Transmembrane</keyword>
<dbReference type="AlphaFoldDB" id="A0AA38PJB9"/>
<proteinExistence type="predicted"/>
<evidence type="ECO:0000313" key="4">
    <source>
        <dbReference type="Proteomes" id="UP001163846"/>
    </source>
</evidence>
<name>A0AA38PJB9_9AGAR</name>
<sequence>MTNRQLKLAQNAQKAVNRMSSEPTDDVGWKHPDELIYSTGSYWTNKKLIHYCIANALSVHPHPDFKDLCFVSDGKKTVIVSDKYRIPIIFASQWQWSKLKGILSAEGKEGKTKWSDEKFEVLHIARVWKILTDEGPSSFELEYYDKEQKSEDIKAWRCPTLDRVLTRFRMGCFSSEPLRVEKFWAEYQESEYSKDVLDFDWRRWLLAARDGVVLYEASSKGLNPEVLMRGLVERDGAWFWPKDSDSTPAGTPAWSLRQTAGDLFARPTKKPSTEVLHVSKPDSARKVRSSISAPNNKSSSSLAASVVSTSTLSNVPSTSASVPTSSSQTSSLSTRTRRRRPRDSWNPPSDPQPTPSLRQVKRPSVANDDAASATPKLNAISQSPDATPARKATPDTSSSSLNVVASGSTLTDVASTSASTSSSQKPSPSTEGKQLVRYTPYPTTNPYRKPQPTPPLRKSTRPSNIKEREAIPSIKRPITSSDQVQKSAKVLETVKSQSSPVPSQGQTHKSSPAQPLASTPASTPVSHGTPSLQSKSKADLPNANVPRIQKPITSFYQVRTPAQASEKVKSQASPVSSPAQSHKLSTVQPLASTPASTPASQGTPSLQSSSKAQLDFLLPLLLLKALRHSSPAVKHSWTCRMQTLLEFKKQPLALTKSGRLLESWKKRKPRLHRYLLQLNHTSLHLLNLLLPLLLPFLLLLSLLLLKALRHSPTVKHRRTCRIQMLLESRNQSRALTKFEHLLKFSKRKTRLHRYLLQLKHTSLHLLNLLLPLLLLKALRHSSSTT</sequence>
<keyword evidence="4" id="KW-1185">Reference proteome</keyword>
<evidence type="ECO:0000256" key="1">
    <source>
        <dbReference type="SAM" id="MobiDB-lite"/>
    </source>
</evidence>
<reference evidence="3" key="1">
    <citation type="submission" date="2022-08" db="EMBL/GenBank/DDBJ databases">
        <authorList>
            <consortium name="DOE Joint Genome Institute"/>
            <person name="Min B."/>
            <person name="Riley R."/>
            <person name="Sierra-Patev S."/>
            <person name="Naranjo-Ortiz M."/>
            <person name="Looney B."/>
            <person name="Konkel Z."/>
            <person name="Slot J.C."/>
            <person name="Sakamoto Y."/>
            <person name="Steenwyk J.L."/>
            <person name="Rokas A."/>
            <person name="Carro J."/>
            <person name="Camarero S."/>
            <person name="Ferreira P."/>
            <person name="Molpeceres G."/>
            <person name="Ruiz-Duenas F.J."/>
            <person name="Serrano A."/>
            <person name="Henrissat B."/>
            <person name="Drula E."/>
            <person name="Hughes K.W."/>
            <person name="Mata J.L."/>
            <person name="Ishikawa N.K."/>
            <person name="Vargas-Isla R."/>
            <person name="Ushijima S."/>
            <person name="Smith C.A."/>
            <person name="Ahrendt S."/>
            <person name="Andreopoulos W."/>
            <person name="He G."/>
            <person name="Labutti K."/>
            <person name="Lipzen A."/>
            <person name="Ng V."/>
            <person name="Sandor L."/>
            <person name="Barry K."/>
            <person name="Martinez A.T."/>
            <person name="Xiao Y."/>
            <person name="Gibbons J.G."/>
            <person name="Terashima K."/>
            <person name="Hibbett D.S."/>
            <person name="Grigoriev I.V."/>
        </authorList>
    </citation>
    <scope>NUCLEOTIDE SEQUENCE</scope>
    <source>
        <strain evidence="3">TFB9207</strain>
    </source>
</reference>
<evidence type="ECO:0000256" key="2">
    <source>
        <dbReference type="SAM" id="Phobius"/>
    </source>
</evidence>
<feature type="compositionally biased region" description="Polar residues" evidence="1">
    <location>
        <begin position="582"/>
        <end position="607"/>
    </location>
</feature>
<feature type="compositionally biased region" description="Low complexity" evidence="1">
    <location>
        <begin position="289"/>
        <end position="334"/>
    </location>
</feature>
<evidence type="ECO:0000313" key="3">
    <source>
        <dbReference type="EMBL" id="KAJ3844014.1"/>
    </source>
</evidence>
<protein>
    <submittedName>
        <fullName evidence="3">Uncharacterized protein</fullName>
    </submittedName>
</protein>
<organism evidence="3 4">
    <name type="scientific">Lentinula raphanica</name>
    <dbReference type="NCBI Taxonomy" id="153919"/>
    <lineage>
        <taxon>Eukaryota</taxon>
        <taxon>Fungi</taxon>
        <taxon>Dikarya</taxon>
        <taxon>Basidiomycota</taxon>
        <taxon>Agaricomycotina</taxon>
        <taxon>Agaricomycetes</taxon>
        <taxon>Agaricomycetidae</taxon>
        <taxon>Agaricales</taxon>
        <taxon>Marasmiineae</taxon>
        <taxon>Omphalotaceae</taxon>
        <taxon>Lentinula</taxon>
    </lineage>
</organism>
<accession>A0AA38PJB9</accession>
<feature type="compositionally biased region" description="Low complexity" evidence="1">
    <location>
        <begin position="397"/>
        <end position="430"/>
    </location>
</feature>
<feature type="region of interest" description="Disordered" evidence="1">
    <location>
        <begin position="563"/>
        <end position="607"/>
    </location>
</feature>
<feature type="compositionally biased region" description="Polar residues" evidence="1">
    <location>
        <begin position="494"/>
        <end position="535"/>
    </location>
</feature>
<feature type="transmembrane region" description="Helical" evidence="2">
    <location>
        <begin position="685"/>
        <end position="708"/>
    </location>
</feature>